<keyword evidence="3" id="KW-1185">Reference proteome</keyword>
<sequence length="101" mass="10661">MDVTRTTVPGSGTLFHFATRDGQHLAVMVEEGDGPRRLLVYGAGDEPSQAIALDRDEADQIAQVLHSRSVDDRLAALERRMADLAGTARATGITGITGGVS</sequence>
<feature type="domain" description="Potassium/proton antiporter subunit KhtT-like N-terminal" evidence="1">
    <location>
        <begin position="1"/>
        <end position="68"/>
    </location>
</feature>
<dbReference type="EMBL" id="JBHMBS010000001">
    <property type="protein sequence ID" value="MFB9674485.1"/>
    <property type="molecule type" value="Genomic_DNA"/>
</dbReference>
<protein>
    <recommendedName>
        <fullName evidence="1">Potassium/proton antiporter subunit KhtT-like N-terminal domain-containing protein</fullName>
    </recommendedName>
</protein>
<evidence type="ECO:0000259" key="1">
    <source>
        <dbReference type="Pfam" id="PF25991"/>
    </source>
</evidence>
<accession>A0ABV5T8M5</accession>
<organism evidence="2 3">
    <name type="scientific">Streptosporangium vulgare</name>
    <dbReference type="NCBI Taxonomy" id="46190"/>
    <lineage>
        <taxon>Bacteria</taxon>
        <taxon>Bacillati</taxon>
        <taxon>Actinomycetota</taxon>
        <taxon>Actinomycetes</taxon>
        <taxon>Streptosporangiales</taxon>
        <taxon>Streptosporangiaceae</taxon>
        <taxon>Streptosporangium</taxon>
    </lineage>
</organism>
<name>A0ABV5T8M5_9ACTN</name>
<evidence type="ECO:0000313" key="3">
    <source>
        <dbReference type="Proteomes" id="UP001589610"/>
    </source>
</evidence>
<dbReference type="RefSeq" id="WP_386153956.1">
    <property type="nucleotide sequence ID" value="NZ_JBHMBS010000001.1"/>
</dbReference>
<comment type="caution">
    <text evidence="2">The sequence shown here is derived from an EMBL/GenBank/DDBJ whole genome shotgun (WGS) entry which is preliminary data.</text>
</comment>
<dbReference type="Proteomes" id="UP001589610">
    <property type="component" value="Unassembled WGS sequence"/>
</dbReference>
<reference evidence="2 3" key="1">
    <citation type="submission" date="2024-09" db="EMBL/GenBank/DDBJ databases">
        <authorList>
            <person name="Sun Q."/>
            <person name="Mori K."/>
        </authorList>
    </citation>
    <scope>NUCLEOTIDE SEQUENCE [LARGE SCALE GENOMIC DNA]</scope>
    <source>
        <strain evidence="2 3">JCM 3028</strain>
    </source>
</reference>
<gene>
    <name evidence="2" type="ORF">ACFFRH_03205</name>
</gene>
<proteinExistence type="predicted"/>
<evidence type="ECO:0000313" key="2">
    <source>
        <dbReference type="EMBL" id="MFB9674485.1"/>
    </source>
</evidence>
<dbReference type="InterPro" id="IPR058776">
    <property type="entry name" value="KhtT-like_N"/>
</dbReference>
<dbReference type="Pfam" id="PF25991">
    <property type="entry name" value="KhtT_N"/>
    <property type="match status" value="1"/>
</dbReference>